<dbReference type="Gene3D" id="3.30.300.70">
    <property type="entry name" value="RimP-like superfamily, N-terminal"/>
    <property type="match status" value="1"/>
</dbReference>
<reference evidence="6 7" key="1">
    <citation type="submission" date="2017-11" db="EMBL/GenBank/DDBJ databases">
        <title>Genomic Encyclopedia of Archaeal and Bacterial Type Strains, Phase II (KMG-II): From Individual Species to Whole Genera.</title>
        <authorList>
            <person name="Goeker M."/>
        </authorList>
    </citation>
    <scope>NUCLEOTIDE SEQUENCE [LARGE SCALE GENOMIC DNA]</scope>
    <source>
        <strain evidence="6 7">DSM 27268</strain>
    </source>
</reference>
<dbReference type="SUPFAM" id="SSF75420">
    <property type="entry name" value="YhbC-like, N-terminal domain"/>
    <property type="match status" value="1"/>
</dbReference>
<dbReference type="GO" id="GO:0006412">
    <property type="term" value="P:translation"/>
    <property type="evidence" value="ECO:0007669"/>
    <property type="project" value="TreeGrafter"/>
</dbReference>
<feature type="domain" description="Ribosome maturation factor RimP C-terminal" evidence="5">
    <location>
        <begin position="88"/>
        <end position="154"/>
    </location>
</feature>
<dbReference type="InterPro" id="IPR028998">
    <property type="entry name" value="RimP_C"/>
</dbReference>
<evidence type="ECO:0000256" key="3">
    <source>
        <dbReference type="HAMAP-Rule" id="MF_01077"/>
    </source>
</evidence>
<keyword evidence="2 3" id="KW-0690">Ribosome biogenesis</keyword>
<keyword evidence="1 3" id="KW-0963">Cytoplasm</keyword>
<dbReference type="SUPFAM" id="SSF74942">
    <property type="entry name" value="YhbC-like, C-terminal domain"/>
    <property type="match status" value="1"/>
</dbReference>
<dbReference type="GO" id="GO:0005829">
    <property type="term" value="C:cytosol"/>
    <property type="evidence" value="ECO:0007669"/>
    <property type="project" value="TreeGrafter"/>
</dbReference>
<dbReference type="InterPro" id="IPR036847">
    <property type="entry name" value="RimP_C_sf"/>
</dbReference>
<proteinExistence type="inferred from homology"/>
<evidence type="ECO:0000256" key="1">
    <source>
        <dbReference type="ARBA" id="ARBA00022490"/>
    </source>
</evidence>
<evidence type="ECO:0000259" key="4">
    <source>
        <dbReference type="Pfam" id="PF02576"/>
    </source>
</evidence>
<name>A0A2M9CRX4_9BACT</name>
<dbReference type="Proteomes" id="UP000230000">
    <property type="component" value="Unassembled WGS sequence"/>
</dbReference>
<dbReference type="Pfam" id="PF02576">
    <property type="entry name" value="RimP_N"/>
    <property type="match status" value="1"/>
</dbReference>
<dbReference type="Pfam" id="PF17384">
    <property type="entry name" value="DUF150_C"/>
    <property type="match status" value="1"/>
</dbReference>
<evidence type="ECO:0000313" key="6">
    <source>
        <dbReference type="EMBL" id="PJJ74653.1"/>
    </source>
</evidence>
<feature type="domain" description="Ribosome maturation factor RimP N-terminal" evidence="4">
    <location>
        <begin position="33"/>
        <end position="85"/>
    </location>
</feature>
<organism evidence="6 7">
    <name type="scientific">Thermoflavifilum aggregans</name>
    <dbReference type="NCBI Taxonomy" id="454188"/>
    <lineage>
        <taxon>Bacteria</taxon>
        <taxon>Pseudomonadati</taxon>
        <taxon>Bacteroidota</taxon>
        <taxon>Chitinophagia</taxon>
        <taxon>Chitinophagales</taxon>
        <taxon>Chitinophagaceae</taxon>
        <taxon>Thermoflavifilum</taxon>
    </lineage>
</organism>
<dbReference type="GO" id="GO:0000028">
    <property type="term" value="P:ribosomal small subunit assembly"/>
    <property type="evidence" value="ECO:0007669"/>
    <property type="project" value="TreeGrafter"/>
</dbReference>
<protein>
    <recommendedName>
        <fullName evidence="3">Ribosome maturation factor RimP</fullName>
    </recommendedName>
</protein>
<keyword evidence="7" id="KW-1185">Reference proteome</keyword>
<accession>A0A2M9CRX4</accession>
<comment type="similarity">
    <text evidence="3">Belongs to the RimP family.</text>
</comment>
<sequence>MKSVDDIRQVIEQLLEQELKQHPDCFLVDLLVSQDQAVRVFIDSDQGVSIDQLAQINRSLSKAMHENHVFPDDDFSLEVSSPGIDTPLKLYRQYPKNIGRMVVVTLKDHQIREGMLQEVHPDFIVLDVKKSKKEHQILKIPFADIQFTRVQIRF</sequence>
<comment type="caution">
    <text evidence="6">The sequence shown here is derived from an EMBL/GenBank/DDBJ whole genome shotgun (WGS) entry which is preliminary data.</text>
</comment>
<dbReference type="AlphaFoldDB" id="A0A2M9CRX4"/>
<evidence type="ECO:0000256" key="2">
    <source>
        <dbReference type="ARBA" id="ARBA00022517"/>
    </source>
</evidence>
<dbReference type="PANTHER" id="PTHR33867">
    <property type="entry name" value="RIBOSOME MATURATION FACTOR RIMP"/>
    <property type="match status" value="1"/>
</dbReference>
<comment type="function">
    <text evidence="3">Required for maturation of 30S ribosomal subunits.</text>
</comment>
<dbReference type="InterPro" id="IPR035956">
    <property type="entry name" value="RimP_N_sf"/>
</dbReference>
<dbReference type="HAMAP" id="MF_01077">
    <property type="entry name" value="RimP"/>
    <property type="match status" value="1"/>
</dbReference>
<evidence type="ECO:0000313" key="7">
    <source>
        <dbReference type="Proteomes" id="UP000230000"/>
    </source>
</evidence>
<dbReference type="InterPro" id="IPR003728">
    <property type="entry name" value="Ribosome_maturation_RimP"/>
</dbReference>
<dbReference type="PANTHER" id="PTHR33867:SF1">
    <property type="entry name" value="RIBOSOME MATURATION FACTOR RIMP"/>
    <property type="match status" value="1"/>
</dbReference>
<evidence type="ECO:0000259" key="5">
    <source>
        <dbReference type="Pfam" id="PF17384"/>
    </source>
</evidence>
<comment type="subcellular location">
    <subcellularLocation>
        <location evidence="3">Cytoplasm</location>
    </subcellularLocation>
</comment>
<dbReference type="InterPro" id="IPR028989">
    <property type="entry name" value="RimP_N"/>
</dbReference>
<dbReference type="EMBL" id="PGFG01000001">
    <property type="protein sequence ID" value="PJJ74653.1"/>
    <property type="molecule type" value="Genomic_DNA"/>
</dbReference>
<gene>
    <name evidence="3" type="primary">rimP</name>
    <name evidence="6" type="ORF">BXY57_0215</name>
</gene>